<evidence type="ECO:0000313" key="3">
    <source>
        <dbReference type="Proteomes" id="UP000255224"/>
    </source>
</evidence>
<feature type="repeat" description="TPR" evidence="1">
    <location>
        <begin position="23"/>
        <end position="56"/>
    </location>
</feature>
<name>A0A376ERT0_CHRCU</name>
<proteinExistence type="predicted"/>
<sequence>MLLGEYEEAVTILERALKEHDRAELYYQLSNCYFNLKRAEKGAESLQKALSIDPSLAPDMQKKYPFIKDEVKKVKAKVKKKNS</sequence>
<gene>
    <name evidence="2" type="ORF">NCTC13533_05270</name>
</gene>
<evidence type="ECO:0000256" key="1">
    <source>
        <dbReference type="PROSITE-ProRule" id="PRU00339"/>
    </source>
</evidence>
<dbReference type="InterPro" id="IPR011990">
    <property type="entry name" value="TPR-like_helical_dom_sf"/>
</dbReference>
<accession>A0A376ERT0</accession>
<dbReference type="SUPFAM" id="SSF48452">
    <property type="entry name" value="TPR-like"/>
    <property type="match status" value="1"/>
</dbReference>
<reference evidence="2 3" key="1">
    <citation type="submission" date="2018-06" db="EMBL/GenBank/DDBJ databases">
        <authorList>
            <consortium name="Pathogen Informatics"/>
            <person name="Doyle S."/>
        </authorList>
    </citation>
    <scope>NUCLEOTIDE SEQUENCE [LARGE SCALE GENOMIC DNA]</scope>
    <source>
        <strain evidence="2 3">NCTC13533</strain>
    </source>
</reference>
<dbReference type="Gene3D" id="1.25.40.10">
    <property type="entry name" value="Tetratricopeptide repeat domain"/>
    <property type="match status" value="1"/>
</dbReference>
<evidence type="ECO:0000313" key="2">
    <source>
        <dbReference type="EMBL" id="STD12688.1"/>
    </source>
</evidence>
<dbReference type="Proteomes" id="UP000255224">
    <property type="component" value="Unassembled WGS sequence"/>
</dbReference>
<dbReference type="AlphaFoldDB" id="A0A376ERT0"/>
<dbReference type="PROSITE" id="PS50005">
    <property type="entry name" value="TPR"/>
    <property type="match status" value="1"/>
</dbReference>
<dbReference type="SMART" id="SM00028">
    <property type="entry name" value="TPR"/>
    <property type="match status" value="1"/>
</dbReference>
<keyword evidence="1" id="KW-0802">TPR repeat</keyword>
<dbReference type="InterPro" id="IPR019734">
    <property type="entry name" value="TPR_rpt"/>
</dbReference>
<organism evidence="2 3">
    <name type="scientific">Chryseobacterium carnipullorum</name>
    <dbReference type="NCBI Taxonomy" id="1124835"/>
    <lineage>
        <taxon>Bacteria</taxon>
        <taxon>Pseudomonadati</taxon>
        <taxon>Bacteroidota</taxon>
        <taxon>Flavobacteriia</taxon>
        <taxon>Flavobacteriales</taxon>
        <taxon>Weeksellaceae</taxon>
        <taxon>Chryseobacterium group</taxon>
        <taxon>Chryseobacterium</taxon>
    </lineage>
</organism>
<protein>
    <submittedName>
        <fullName evidence="2">Predicted O-linked N-acetylglucosamine transferase, SPINDLY family</fullName>
    </submittedName>
</protein>
<dbReference type="Pfam" id="PF13181">
    <property type="entry name" value="TPR_8"/>
    <property type="match status" value="1"/>
</dbReference>
<keyword evidence="2" id="KW-0808">Transferase</keyword>
<dbReference type="EMBL" id="UFVQ01000003">
    <property type="protein sequence ID" value="STD12688.1"/>
    <property type="molecule type" value="Genomic_DNA"/>
</dbReference>
<dbReference type="GO" id="GO:0016740">
    <property type="term" value="F:transferase activity"/>
    <property type="evidence" value="ECO:0007669"/>
    <property type="project" value="UniProtKB-KW"/>
</dbReference>